<reference evidence="8" key="1">
    <citation type="submission" date="2021-01" db="EMBL/GenBank/DDBJ databases">
        <authorList>
            <person name="Corre E."/>
            <person name="Pelletier E."/>
            <person name="Niang G."/>
            <person name="Scheremetjew M."/>
            <person name="Finn R."/>
            <person name="Kale V."/>
            <person name="Holt S."/>
            <person name="Cochrane G."/>
            <person name="Meng A."/>
            <person name="Brown T."/>
            <person name="Cohen L."/>
        </authorList>
    </citation>
    <scope>NUCLEOTIDE SEQUENCE</scope>
    <source>
        <strain evidence="8">CCMP2084</strain>
    </source>
</reference>
<evidence type="ECO:0000256" key="3">
    <source>
        <dbReference type="ARBA" id="ARBA00011060"/>
    </source>
</evidence>
<evidence type="ECO:0000256" key="1">
    <source>
        <dbReference type="ARBA" id="ARBA00004123"/>
    </source>
</evidence>
<dbReference type="PANTHER" id="PTHR31740:SF2">
    <property type="entry name" value="CENTROMERE PROTEIN L"/>
    <property type="match status" value="1"/>
</dbReference>
<evidence type="ECO:0008006" key="10">
    <source>
        <dbReference type="Google" id="ProtNLM"/>
    </source>
</evidence>
<evidence type="ECO:0000256" key="4">
    <source>
        <dbReference type="ARBA" id="ARBA00022454"/>
    </source>
</evidence>
<evidence type="ECO:0000256" key="6">
    <source>
        <dbReference type="ARBA" id="ARBA00023328"/>
    </source>
</evidence>
<evidence type="ECO:0000313" key="8">
    <source>
        <dbReference type="EMBL" id="CAD9820524.1"/>
    </source>
</evidence>
<proteinExistence type="inferred from homology"/>
<feature type="region of interest" description="Disordered" evidence="7">
    <location>
        <begin position="256"/>
        <end position="276"/>
    </location>
</feature>
<evidence type="ECO:0000256" key="7">
    <source>
        <dbReference type="SAM" id="MobiDB-lite"/>
    </source>
</evidence>
<name>A0A6T7INY3_9STRA</name>
<gene>
    <name evidence="8" type="ORF">ASEP1449_LOCUS12357</name>
    <name evidence="9" type="ORF">ASEP1449_LOCUS12358</name>
</gene>
<keyword evidence="4" id="KW-0158">Chromosome</keyword>
<feature type="region of interest" description="Disordered" evidence="7">
    <location>
        <begin position="83"/>
        <end position="114"/>
    </location>
</feature>
<dbReference type="EMBL" id="HBHQ01018444">
    <property type="protein sequence ID" value="CAD9820524.1"/>
    <property type="molecule type" value="Transcribed_RNA"/>
</dbReference>
<keyword evidence="5" id="KW-0539">Nucleus</keyword>
<sequence>MPERLVHRTWSIRTVSPFTVPLALDVPQSETDSSTVHPRNTSLESLEEKLTLRVRQSMNTSAEKHQASSNGEDEGTFVTLSWINSTHPSTDDPTDDESSHDATSSRKRPRLELTSPNGPAYHLYIDVRICDGAAAELLLCFPRGASSCSIIDDSGGIVSVSYSLVRGSKAVCNSILSWIESTCGCRVSTKGFSPNPPDLAAILAHWTIVNEKNTFVKRPLELSFSVPKHITGLRKLTLAIPQASLNSLYQAILQHQPKGSSKETARSQNEQEISEKDKKEIPVLRALECFIKEAFHIDIRSFGLTQLTAPHAVFDSDGRCKIIDKGWTSDVLFQIDSMVQNRVRN</sequence>
<keyword evidence="6" id="KW-0137">Centromere</keyword>
<dbReference type="GO" id="GO:0000775">
    <property type="term" value="C:chromosome, centromeric region"/>
    <property type="evidence" value="ECO:0007669"/>
    <property type="project" value="UniProtKB-SubCell"/>
</dbReference>
<comment type="similarity">
    <text evidence="3">Belongs to the CENP-L/IML3 family.</text>
</comment>
<dbReference type="GO" id="GO:0005634">
    <property type="term" value="C:nucleus"/>
    <property type="evidence" value="ECO:0007669"/>
    <property type="project" value="UniProtKB-SubCell"/>
</dbReference>
<dbReference type="InterPro" id="IPR025204">
    <property type="entry name" value="CENP-L"/>
</dbReference>
<dbReference type="AlphaFoldDB" id="A0A6T7INY3"/>
<evidence type="ECO:0000313" key="9">
    <source>
        <dbReference type="EMBL" id="CAD9820525.1"/>
    </source>
</evidence>
<accession>A0A6T7INY3</accession>
<organism evidence="8">
    <name type="scientific">Attheya septentrionalis</name>
    <dbReference type="NCBI Taxonomy" id="420275"/>
    <lineage>
        <taxon>Eukaryota</taxon>
        <taxon>Sar</taxon>
        <taxon>Stramenopiles</taxon>
        <taxon>Ochrophyta</taxon>
        <taxon>Bacillariophyta</taxon>
        <taxon>Coscinodiscophyceae</taxon>
        <taxon>Chaetocerotophycidae</taxon>
        <taxon>Chaetocerotales</taxon>
        <taxon>Attheyaceae</taxon>
        <taxon>Attheya</taxon>
    </lineage>
</organism>
<protein>
    <recommendedName>
        <fullName evidence="10">Centromere protein L</fullName>
    </recommendedName>
</protein>
<comment type="subcellular location">
    <subcellularLocation>
        <location evidence="2">Chromosome</location>
        <location evidence="2">Centromere</location>
    </subcellularLocation>
    <subcellularLocation>
        <location evidence="1">Nucleus</location>
    </subcellularLocation>
</comment>
<evidence type="ECO:0000256" key="5">
    <source>
        <dbReference type="ARBA" id="ARBA00023242"/>
    </source>
</evidence>
<dbReference type="PANTHER" id="PTHR31740">
    <property type="entry name" value="CENTROMERE PROTEIN L"/>
    <property type="match status" value="1"/>
</dbReference>
<dbReference type="EMBL" id="HBHQ01018445">
    <property type="protein sequence ID" value="CAD9820525.1"/>
    <property type="molecule type" value="Transcribed_RNA"/>
</dbReference>
<dbReference type="Pfam" id="PF13092">
    <property type="entry name" value="CENP-L"/>
    <property type="match status" value="1"/>
</dbReference>
<evidence type="ECO:0000256" key="2">
    <source>
        <dbReference type="ARBA" id="ARBA00004584"/>
    </source>
</evidence>